<gene>
    <name evidence="1" type="ORF">UT28_C0001G0320</name>
</gene>
<evidence type="ECO:0000313" key="2">
    <source>
        <dbReference type="Proteomes" id="UP000035648"/>
    </source>
</evidence>
<sequence>MITGITEISVRDIGELFCVETHESDVANYTYYLYVGIGAELVFQHQDYRRYHEPFNCRPKEGDRNWPIVVGKDLPIFTDDSGREVFYRGKVSQITQLEKGDEAAVKDCRLFDRI</sequence>
<reference evidence="1 2" key="1">
    <citation type="journal article" date="2015" name="Nature">
        <title>rRNA introns, odd ribosomes, and small enigmatic genomes across a large radiation of phyla.</title>
        <authorList>
            <person name="Brown C.T."/>
            <person name="Hug L.A."/>
            <person name="Thomas B.C."/>
            <person name="Sharon I."/>
            <person name="Castelle C.J."/>
            <person name="Singh A."/>
            <person name="Wilkins M.J."/>
            <person name="Williams K.H."/>
            <person name="Banfield J.F."/>
        </authorList>
    </citation>
    <scope>NUCLEOTIDE SEQUENCE [LARGE SCALE GENOMIC DNA]</scope>
</reference>
<dbReference type="AlphaFoldDB" id="A0A0G4B2M2"/>
<proteinExistence type="predicted"/>
<accession>A0A0G4B2M2</accession>
<dbReference type="EMBL" id="CP011213">
    <property type="protein sequence ID" value="AKM82129.1"/>
    <property type="molecule type" value="Genomic_DNA"/>
</dbReference>
<name>A0A0G4B2M2_9BACT</name>
<dbReference type="Proteomes" id="UP000035648">
    <property type="component" value="Chromosome"/>
</dbReference>
<dbReference type="STRING" id="1618337.UT28_C0001G0320"/>
<protein>
    <submittedName>
        <fullName evidence="1">Uncharacterized protein</fullName>
    </submittedName>
</protein>
<organism evidence="1 2">
    <name type="scientific">Berkelbacteria bacterium GW2011_GWE1_39_12</name>
    <dbReference type="NCBI Taxonomy" id="1618337"/>
    <lineage>
        <taxon>Bacteria</taxon>
        <taxon>Candidatus Berkelbacteria</taxon>
    </lineage>
</organism>
<evidence type="ECO:0000313" key="1">
    <source>
        <dbReference type="EMBL" id="AKM82129.1"/>
    </source>
</evidence>
<dbReference type="KEGG" id="bbgw:UT28_C0001G0320"/>